<dbReference type="EMBL" id="JAQQFN010000023">
    <property type="protein sequence ID" value="MFL9886838.1"/>
    <property type="molecule type" value="Genomic_DNA"/>
</dbReference>
<sequence length="150" mass="15889">MIRLFINRYLTTECLRECAAASVSLAAPIAGVKAIYDVDVNAVNGLGWLYDESDWLYLAANGARLFSVPGWDLHSLVWLGASLLLFSAGSVALLAIGTCLLSGYIHGGTAWTAAKARALETVTAALPARERFREPATAVRSVPPEGKPGA</sequence>
<evidence type="ECO:0000256" key="1">
    <source>
        <dbReference type="SAM" id="Phobius"/>
    </source>
</evidence>
<keyword evidence="3" id="KW-1185">Reference proteome</keyword>
<keyword evidence="1" id="KW-1133">Transmembrane helix</keyword>
<accession>A0ABW8ZVH5</accession>
<evidence type="ECO:0000313" key="2">
    <source>
        <dbReference type="EMBL" id="MFL9886838.1"/>
    </source>
</evidence>
<keyword evidence="1" id="KW-0472">Membrane</keyword>
<name>A0ABW8ZVH5_9BURK</name>
<organism evidence="2 3">
    <name type="scientific">Paraburkholderia agricolaris</name>
    <dbReference type="NCBI Taxonomy" id="2152888"/>
    <lineage>
        <taxon>Bacteria</taxon>
        <taxon>Pseudomonadati</taxon>
        <taxon>Pseudomonadota</taxon>
        <taxon>Betaproteobacteria</taxon>
        <taxon>Burkholderiales</taxon>
        <taxon>Burkholderiaceae</taxon>
        <taxon>Paraburkholderia</taxon>
    </lineage>
</organism>
<protein>
    <submittedName>
        <fullName evidence="2">Uncharacterized protein</fullName>
    </submittedName>
</protein>
<keyword evidence="1" id="KW-0812">Transmembrane</keyword>
<evidence type="ECO:0000313" key="3">
    <source>
        <dbReference type="Proteomes" id="UP001629249"/>
    </source>
</evidence>
<feature type="transmembrane region" description="Helical" evidence="1">
    <location>
        <begin position="76"/>
        <end position="101"/>
    </location>
</feature>
<dbReference type="RefSeq" id="WP_408330611.1">
    <property type="nucleotide sequence ID" value="NZ_JAQQFH010000015.1"/>
</dbReference>
<comment type="caution">
    <text evidence="2">The sequence shown here is derived from an EMBL/GenBank/DDBJ whole genome shotgun (WGS) entry which is preliminary data.</text>
</comment>
<proteinExistence type="predicted"/>
<dbReference type="Proteomes" id="UP001629249">
    <property type="component" value="Unassembled WGS sequence"/>
</dbReference>
<reference evidence="2 3" key="1">
    <citation type="journal article" date="2024" name="Chem. Sci.">
        <title>Discovery of megapolipeptins by genome mining of a Burkholderiales bacteria collection.</title>
        <authorList>
            <person name="Paulo B.S."/>
            <person name="Recchia M.J.J."/>
            <person name="Lee S."/>
            <person name="Fergusson C.H."/>
            <person name="Romanowski S.B."/>
            <person name="Hernandez A."/>
            <person name="Krull N."/>
            <person name="Liu D.Y."/>
            <person name="Cavanagh H."/>
            <person name="Bos A."/>
            <person name="Gray C.A."/>
            <person name="Murphy B.T."/>
            <person name="Linington R.G."/>
            <person name="Eustaquio A.S."/>
        </authorList>
    </citation>
    <scope>NUCLEOTIDE SEQUENCE [LARGE SCALE GENOMIC DNA]</scope>
    <source>
        <strain evidence="2 3">RL16-012-BIC-B</strain>
    </source>
</reference>
<gene>
    <name evidence="2" type="ORF">PQR66_27615</name>
</gene>